<dbReference type="InterPro" id="IPR027417">
    <property type="entry name" value="P-loop_NTPase"/>
</dbReference>
<dbReference type="PANTHER" id="PTHR11070:SF2">
    <property type="entry name" value="ATP-DEPENDENT DNA HELICASE SRS2"/>
    <property type="match status" value="1"/>
</dbReference>
<evidence type="ECO:0000259" key="6">
    <source>
        <dbReference type="Pfam" id="PF00580"/>
    </source>
</evidence>
<keyword evidence="3 7" id="KW-0347">Helicase</keyword>
<evidence type="ECO:0000256" key="4">
    <source>
        <dbReference type="ARBA" id="ARBA00022840"/>
    </source>
</evidence>
<dbReference type="SUPFAM" id="SSF52540">
    <property type="entry name" value="P-loop containing nucleoside triphosphate hydrolases"/>
    <property type="match status" value="1"/>
</dbReference>
<evidence type="ECO:0000256" key="1">
    <source>
        <dbReference type="ARBA" id="ARBA00022741"/>
    </source>
</evidence>
<evidence type="ECO:0000313" key="7">
    <source>
        <dbReference type="EMBL" id="SUD53432.1"/>
    </source>
</evidence>
<dbReference type="GO" id="GO:0005829">
    <property type="term" value="C:cytosol"/>
    <property type="evidence" value="ECO:0007669"/>
    <property type="project" value="TreeGrafter"/>
</dbReference>
<keyword evidence="1" id="KW-0547">Nucleotide-binding</keyword>
<dbReference type="GO" id="GO:0005524">
    <property type="term" value="F:ATP binding"/>
    <property type="evidence" value="ECO:0007669"/>
    <property type="project" value="UniProtKB-KW"/>
</dbReference>
<keyword evidence="2" id="KW-0378">Hydrolase</keyword>
<evidence type="ECO:0000256" key="2">
    <source>
        <dbReference type="ARBA" id="ARBA00022801"/>
    </source>
</evidence>
<dbReference type="Pfam" id="PF00580">
    <property type="entry name" value="UvrD-helicase"/>
    <property type="match status" value="1"/>
</dbReference>
<evidence type="ECO:0000256" key="5">
    <source>
        <dbReference type="ARBA" id="ARBA00034923"/>
    </source>
</evidence>
<dbReference type="GO" id="GO:0043138">
    <property type="term" value="F:3'-5' DNA helicase activity"/>
    <property type="evidence" value="ECO:0007669"/>
    <property type="project" value="TreeGrafter"/>
</dbReference>
<dbReference type="GO" id="GO:0033202">
    <property type="term" value="C:DNA helicase complex"/>
    <property type="evidence" value="ECO:0007669"/>
    <property type="project" value="TreeGrafter"/>
</dbReference>
<protein>
    <recommendedName>
        <fullName evidence="5">DNA 3'-5' helicase II</fullName>
    </recommendedName>
</protein>
<evidence type="ECO:0000256" key="3">
    <source>
        <dbReference type="ARBA" id="ARBA00022806"/>
    </source>
</evidence>
<sequence>MQLLQAGHLAQPLRATYARLLVDEYQDCNVVQHAIVSGLAQVLPTCVLGDPMQAIFSFRGNRLVHWANEVQPLFPAAGELRIPWRWRLAGAENLGQWLLAIRQQLQAGQPVDLRTAPAEVRWVQLNAGTEVQQRLVAARTEAPNAQGSVLIIGDSINVQGRHQLTSQTPGAMAVEAVDLRDLVNFARNFDLQGANALAQLVEFASSVMTGVGAANLRTRVESLRAGRARTPPTAAEAAAIDFVAAPTLGQALRVIDTLAEQHGARVYRPEVLYCCRSAMQAVVGGAADFLSAAIQARERNRHLARPIARRSVGSTLLLKGLEADVSVVLHPELMTPQNLYVALTRGARHVVVCSPTPILTPVVNG</sequence>
<dbReference type="InterPro" id="IPR000212">
    <property type="entry name" value="DNA_helicase_UvrD/REP"/>
</dbReference>
<feature type="domain" description="UvrD-like helicase ATP-binding" evidence="6">
    <location>
        <begin position="3"/>
        <end position="62"/>
    </location>
</feature>
<dbReference type="AlphaFoldDB" id="A0A061D1K7"/>
<dbReference type="InterPro" id="IPR014016">
    <property type="entry name" value="UvrD-like_ATP-bd"/>
</dbReference>
<dbReference type="GO" id="GO:0000725">
    <property type="term" value="P:recombinational repair"/>
    <property type="evidence" value="ECO:0007669"/>
    <property type="project" value="TreeGrafter"/>
</dbReference>
<evidence type="ECO:0000313" key="8">
    <source>
        <dbReference type="Proteomes" id="UP000255303"/>
    </source>
</evidence>
<dbReference type="EMBL" id="UGUV01000002">
    <property type="protein sequence ID" value="SUD53432.1"/>
    <property type="molecule type" value="Genomic_DNA"/>
</dbReference>
<dbReference type="GO" id="GO:0003677">
    <property type="term" value="F:DNA binding"/>
    <property type="evidence" value="ECO:0007669"/>
    <property type="project" value="InterPro"/>
</dbReference>
<gene>
    <name evidence="7" type="ORF">NCTC10692_03954</name>
</gene>
<dbReference type="GO" id="GO:0016787">
    <property type="term" value="F:hydrolase activity"/>
    <property type="evidence" value="ECO:0007669"/>
    <property type="project" value="UniProtKB-KW"/>
</dbReference>
<keyword evidence="4" id="KW-0067">ATP-binding</keyword>
<accession>A0A379JXW4</accession>
<organism evidence="7 8">
    <name type="scientific">Ectopseudomonas oleovorans</name>
    <name type="common">Pseudomonas oleovorans</name>
    <dbReference type="NCBI Taxonomy" id="301"/>
    <lineage>
        <taxon>Bacteria</taxon>
        <taxon>Pseudomonadati</taxon>
        <taxon>Pseudomonadota</taxon>
        <taxon>Gammaproteobacteria</taxon>
        <taxon>Pseudomonadales</taxon>
        <taxon>Pseudomonadaceae</taxon>
        <taxon>Ectopseudomonas</taxon>
    </lineage>
</organism>
<accession>A0A061D1K7</accession>
<dbReference type="PANTHER" id="PTHR11070">
    <property type="entry name" value="UVRD / RECB / PCRA DNA HELICASE FAMILY MEMBER"/>
    <property type="match status" value="1"/>
</dbReference>
<reference evidence="7 8" key="1">
    <citation type="submission" date="2018-06" db="EMBL/GenBank/DDBJ databases">
        <authorList>
            <consortium name="Pathogen Informatics"/>
            <person name="Doyle S."/>
        </authorList>
    </citation>
    <scope>NUCLEOTIDE SEQUENCE [LARGE SCALE GENOMIC DNA]</scope>
    <source>
        <strain evidence="7 8">NCTC10692</strain>
    </source>
</reference>
<dbReference type="Proteomes" id="UP000255303">
    <property type="component" value="Unassembled WGS sequence"/>
</dbReference>
<proteinExistence type="predicted"/>
<name>A0A061D1K7_ECTOL</name>
<dbReference type="Gene3D" id="3.40.50.300">
    <property type="entry name" value="P-loop containing nucleotide triphosphate hydrolases"/>
    <property type="match status" value="1"/>
</dbReference>